<protein>
    <recommendedName>
        <fullName evidence="3">F-box domain-containing protein</fullName>
    </recommendedName>
</protein>
<proteinExistence type="predicted"/>
<organism evidence="1 2">
    <name type="scientific">Symbiochloris irregularis</name>
    <dbReference type="NCBI Taxonomy" id="706552"/>
    <lineage>
        <taxon>Eukaryota</taxon>
        <taxon>Viridiplantae</taxon>
        <taxon>Chlorophyta</taxon>
        <taxon>core chlorophytes</taxon>
        <taxon>Trebouxiophyceae</taxon>
        <taxon>Trebouxiales</taxon>
        <taxon>Trebouxiaceae</taxon>
        <taxon>Symbiochloris</taxon>
    </lineage>
</organism>
<dbReference type="InterPro" id="IPR036047">
    <property type="entry name" value="F-box-like_dom_sf"/>
</dbReference>
<gene>
    <name evidence="1" type="ORF">WJX73_004955</name>
</gene>
<name>A0AAW1PQR8_9CHLO</name>
<dbReference type="SUPFAM" id="SSF81383">
    <property type="entry name" value="F-box domain"/>
    <property type="match status" value="1"/>
</dbReference>
<dbReference type="Proteomes" id="UP001465755">
    <property type="component" value="Unassembled WGS sequence"/>
</dbReference>
<evidence type="ECO:0000313" key="2">
    <source>
        <dbReference type="Proteomes" id="UP001465755"/>
    </source>
</evidence>
<evidence type="ECO:0000313" key="1">
    <source>
        <dbReference type="EMBL" id="KAK9812085.1"/>
    </source>
</evidence>
<comment type="caution">
    <text evidence="1">The sequence shown here is derived from an EMBL/GenBank/DDBJ whole genome shotgun (WGS) entry which is preliminary data.</text>
</comment>
<keyword evidence="2" id="KW-1185">Reference proteome</keyword>
<sequence length="120" mass="13333">MGFTLSQRNSHQRLVDPRRLNSRPVTFSCQGCSMPASLDSAELQDVAVIYLLPRLSVRTLGSLACCCRTLRALVQDRHEIWRAAAADSLWPQEAAVLIPLSAAQTDVQGWNFAIHPQITF</sequence>
<dbReference type="AlphaFoldDB" id="A0AAW1PQR8"/>
<accession>A0AAW1PQR8</accession>
<reference evidence="1 2" key="1">
    <citation type="journal article" date="2024" name="Nat. Commun.">
        <title>Phylogenomics reveals the evolutionary origins of lichenization in chlorophyte algae.</title>
        <authorList>
            <person name="Puginier C."/>
            <person name="Libourel C."/>
            <person name="Otte J."/>
            <person name="Skaloud P."/>
            <person name="Haon M."/>
            <person name="Grisel S."/>
            <person name="Petersen M."/>
            <person name="Berrin J.G."/>
            <person name="Delaux P.M."/>
            <person name="Dal Grande F."/>
            <person name="Keller J."/>
        </authorList>
    </citation>
    <scope>NUCLEOTIDE SEQUENCE [LARGE SCALE GENOMIC DNA]</scope>
    <source>
        <strain evidence="1 2">SAG 2036</strain>
    </source>
</reference>
<dbReference type="EMBL" id="JALJOQ010000009">
    <property type="protein sequence ID" value="KAK9812085.1"/>
    <property type="molecule type" value="Genomic_DNA"/>
</dbReference>
<evidence type="ECO:0008006" key="3">
    <source>
        <dbReference type="Google" id="ProtNLM"/>
    </source>
</evidence>